<dbReference type="SMART" id="SM00220">
    <property type="entry name" value="S_TKc"/>
    <property type="match status" value="1"/>
</dbReference>
<dbReference type="GO" id="GO:0004674">
    <property type="term" value="F:protein serine/threonine kinase activity"/>
    <property type="evidence" value="ECO:0007669"/>
    <property type="project" value="TreeGrafter"/>
</dbReference>
<dbReference type="InterPro" id="IPR000719">
    <property type="entry name" value="Prot_kinase_dom"/>
</dbReference>
<dbReference type="GO" id="GO:0005524">
    <property type="term" value="F:ATP binding"/>
    <property type="evidence" value="ECO:0007669"/>
    <property type="project" value="InterPro"/>
</dbReference>
<dbReference type="InterPro" id="IPR011009">
    <property type="entry name" value="Kinase-like_dom_sf"/>
</dbReference>
<feature type="compositionally biased region" description="Basic residues" evidence="1">
    <location>
        <begin position="1"/>
        <end position="12"/>
    </location>
</feature>
<sequence>MYRKSRKTKSKKSTSSVQSRTGERRSAKRTLQERLFQALQPTHQGKKEFFPRNVLSTIITEKCVYEELSKHLGADAHNKKEIAEYARKICEEIEYEDHGNQKIKCFRKIFVILVLIEKTLEIIKFLERDVNDSDLPLEKVERPHEKGSYDLRLSRNPAKRLKCFSKTWNQLHLRNFEMYQWMTLSPFFVKGGHKDVKHYPLQDQVILPFISASKRDRTSTYKTLEFEGGFGRVFKVDIHPDHHNFHGLNIKNQSFAIKCLHSRDKERFKKEVEMLKKFSTIPPHDHLISLLATYEQFKSYFLIFHWAEADLQRYWREVNPTPSMERETVIWVAKQCKGVADGIVKIHQYRTSSSRLQPQPQDVIFGHHGDIKPENVLWFPDPDHEQTKRGALKLSDFGLAELSMHQTMSMKAKSNFATSPPYRAPEVDLEGTGAIGRSYDMWTLGCLYLEFITWLIGGWELVDSFAFKRMAHDPYVGHDTRTFFRLVKIRQADGKWKRVAEIKPVVTTFINELYADKSCTKFLRDFLDMVKDDLLVIKTQDRETRGRKTCQEVHKKLVDMLKNCEDDRGYACDPAPRLNVVDGETSEGHRRRCYQLVDSIDSPTATSSDGPGASDIKQF</sequence>
<proteinExistence type="predicted"/>
<evidence type="ECO:0000256" key="1">
    <source>
        <dbReference type="SAM" id="MobiDB-lite"/>
    </source>
</evidence>
<dbReference type="RefSeq" id="XP_024727561.1">
    <property type="nucleotide sequence ID" value="XM_024876245.1"/>
</dbReference>
<dbReference type="CDD" id="cd00180">
    <property type="entry name" value="PKc"/>
    <property type="match status" value="1"/>
</dbReference>
<dbReference type="Gene3D" id="3.30.200.20">
    <property type="entry name" value="Phosphorylase Kinase, domain 1"/>
    <property type="match status" value="1"/>
</dbReference>
<keyword evidence="3" id="KW-0418">Kinase</keyword>
<dbReference type="PANTHER" id="PTHR24359:SF37">
    <property type="entry name" value="PROTEIN KINASE DOMAIN-CONTAINING PROTEIN"/>
    <property type="match status" value="1"/>
</dbReference>
<dbReference type="Gene3D" id="1.10.510.10">
    <property type="entry name" value="Transferase(Phosphotransferase) domain 1"/>
    <property type="match status" value="1"/>
</dbReference>
<dbReference type="GeneID" id="36584324"/>
<keyword evidence="4" id="KW-1185">Reference proteome</keyword>
<dbReference type="PROSITE" id="PS50011">
    <property type="entry name" value="PROTEIN_KINASE_DOM"/>
    <property type="match status" value="1"/>
</dbReference>
<dbReference type="InParanoid" id="A0A2J6SIR9"/>
<protein>
    <submittedName>
        <fullName evidence="3">Kinase-like protein</fullName>
    </submittedName>
</protein>
<reference evidence="3 4" key="1">
    <citation type="submission" date="2016-04" db="EMBL/GenBank/DDBJ databases">
        <title>A degradative enzymes factory behind the ericoid mycorrhizal symbiosis.</title>
        <authorList>
            <consortium name="DOE Joint Genome Institute"/>
            <person name="Martino E."/>
            <person name="Morin E."/>
            <person name="Grelet G."/>
            <person name="Kuo A."/>
            <person name="Kohler A."/>
            <person name="Daghino S."/>
            <person name="Barry K."/>
            <person name="Choi C."/>
            <person name="Cichocki N."/>
            <person name="Clum A."/>
            <person name="Copeland A."/>
            <person name="Hainaut M."/>
            <person name="Haridas S."/>
            <person name="Labutti K."/>
            <person name="Lindquist E."/>
            <person name="Lipzen A."/>
            <person name="Khouja H.-R."/>
            <person name="Murat C."/>
            <person name="Ohm R."/>
            <person name="Olson A."/>
            <person name="Spatafora J."/>
            <person name="Veneault-Fourrey C."/>
            <person name="Henrissat B."/>
            <person name="Grigoriev I."/>
            <person name="Martin F."/>
            <person name="Perotto S."/>
        </authorList>
    </citation>
    <scope>NUCLEOTIDE SEQUENCE [LARGE SCALE GENOMIC DNA]</scope>
    <source>
        <strain evidence="3 4">E</strain>
    </source>
</reference>
<dbReference type="SUPFAM" id="SSF56112">
    <property type="entry name" value="Protein kinase-like (PK-like)"/>
    <property type="match status" value="1"/>
</dbReference>
<gene>
    <name evidence="3" type="ORF">K444DRAFT_546669</name>
</gene>
<dbReference type="Pfam" id="PF00069">
    <property type="entry name" value="Pkinase"/>
    <property type="match status" value="1"/>
</dbReference>
<evidence type="ECO:0000259" key="2">
    <source>
        <dbReference type="PROSITE" id="PS50011"/>
    </source>
</evidence>
<keyword evidence="3" id="KW-0808">Transferase</keyword>
<evidence type="ECO:0000313" key="4">
    <source>
        <dbReference type="Proteomes" id="UP000235371"/>
    </source>
</evidence>
<dbReference type="Proteomes" id="UP000235371">
    <property type="component" value="Unassembled WGS sequence"/>
</dbReference>
<dbReference type="EMBL" id="KZ613913">
    <property type="protein sequence ID" value="PMD50657.1"/>
    <property type="molecule type" value="Genomic_DNA"/>
</dbReference>
<feature type="region of interest" description="Disordered" evidence="1">
    <location>
        <begin position="1"/>
        <end position="29"/>
    </location>
</feature>
<feature type="domain" description="Protein kinase" evidence="2">
    <location>
        <begin position="219"/>
        <end position="592"/>
    </location>
</feature>
<name>A0A2J6SIR9_9HELO</name>
<dbReference type="AlphaFoldDB" id="A0A2J6SIR9"/>
<organism evidence="3 4">
    <name type="scientific">Hyaloscypha bicolor E</name>
    <dbReference type="NCBI Taxonomy" id="1095630"/>
    <lineage>
        <taxon>Eukaryota</taxon>
        <taxon>Fungi</taxon>
        <taxon>Dikarya</taxon>
        <taxon>Ascomycota</taxon>
        <taxon>Pezizomycotina</taxon>
        <taxon>Leotiomycetes</taxon>
        <taxon>Helotiales</taxon>
        <taxon>Hyaloscyphaceae</taxon>
        <taxon>Hyaloscypha</taxon>
        <taxon>Hyaloscypha bicolor</taxon>
    </lineage>
</organism>
<dbReference type="PANTHER" id="PTHR24359">
    <property type="entry name" value="SERINE/THREONINE-PROTEIN KINASE SBK1"/>
    <property type="match status" value="1"/>
</dbReference>
<dbReference type="OrthoDB" id="1046782at2759"/>
<accession>A0A2J6SIR9</accession>
<evidence type="ECO:0000313" key="3">
    <source>
        <dbReference type="EMBL" id="PMD50657.1"/>
    </source>
</evidence>